<gene>
    <name evidence="13" type="primary">mcpA_1</name>
    <name evidence="14" type="ORF">EV682_101618</name>
    <name evidence="13" type="ORF">NCTC11159_00636</name>
</gene>
<evidence type="ECO:0000256" key="2">
    <source>
        <dbReference type="ARBA" id="ARBA00022475"/>
    </source>
</evidence>
<dbReference type="Pfam" id="PF00015">
    <property type="entry name" value="MCPsignal"/>
    <property type="match status" value="1"/>
</dbReference>
<evidence type="ECO:0000256" key="4">
    <source>
        <dbReference type="ARBA" id="ARBA00022692"/>
    </source>
</evidence>
<dbReference type="Proteomes" id="UP000255108">
    <property type="component" value="Unassembled WGS sequence"/>
</dbReference>
<keyword evidence="16" id="KW-1185">Reference proteome</keyword>
<evidence type="ECO:0000256" key="8">
    <source>
        <dbReference type="ARBA" id="ARBA00029447"/>
    </source>
</evidence>
<keyword evidence="2" id="KW-1003">Cell membrane</keyword>
<dbReference type="GO" id="GO:0004888">
    <property type="term" value="F:transmembrane signaling receptor activity"/>
    <property type="evidence" value="ECO:0007669"/>
    <property type="project" value="InterPro"/>
</dbReference>
<dbReference type="EMBL" id="UGHR01000001">
    <property type="protein sequence ID" value="STQ89611.1"/>
    <property type="molecule type" value="Genomic_DNA"/>
</dbReference>
<reference evidence="13 15" key="1">
    <citation type="submission" date="2018-06" db="EMBL/GenBank/DDBJ databases">
        <authorList>
            <consortium name="Pathogen Informatics"/>
            <person name="Doyle S."/>
        </authorList>
    </citation>
    <scope>NUCLEOTIDE SEQUENCE [LARGE SCALE GENOMIC DNA]</scope>
    <source>
        <strain evidence="13 15">NCTC11159</strain>
    </source>
</reference>
<evidence type="ECO:0000256" key="5">
    <source>
        <dbReference type="ARBA" id="ARBA00022989"/>
    </source>
</evidence>
<dbReference type="CDD" id="cd12912">
    <property type="entry name" value="PDC2_MCP_like"/>
    <property type="match status" value="1"/>
</dbReference>
<evidence type="ECO:0000256" key="10">
    <source>
        <dbReference type="SAM" id="Phobius"/>
    </source>
</evidence>
<dbReference type="GO" id="GO:0006935">
    <property type="term" value="P:chemotaxis"/>
    <property type="evidence" value="ECO:0007669"/>
    <property type="project" value="UniProtKB-KW"/>
</dbReference>
<dbReference type="InterPro" id="IPR003660">
    <property type="entry name" value="HAMP_dom"/>
</dbReference>
<dbReference type="PROSITE" id="PS50111">
    <property type="entry name" value="CHEMOTAXIS_TRANSDUC_2"/>
    <property type="match status" value="1"/>
</dbReference>
<protein>
    <submittedName>
        <fullName evidence="13">H1</fullName>
    </submittedName>
    <submittedName>
        <fullName evidence="14">Methyl-accepting chemotaxis protein</fullName>
    </submittedName>
</protein>
<dbReference type="SMART" id="SM00304">
    <property type="entry name" value="HAMP"/>
    <property type="match status" value="1"/>
</dbReference>
<dbReference type="SMART" id="SM00283">
    <property type="entry name" value="MA"/>
    <property type="match status" value="1"/>
</dbReference>
<evidence type="ECO:0000313" key="16">
    <source>
        <dbReference type="Proteomes" id="UP000295794"/>
    </source>
</evidence>
<feature type="domain" description="HAMP" evidence="12">
    <location>
        <begin position="299"/>
        <end position="353"/>
    </location>
</feature>
<dbReference type="SUPFAM" id="SSF58104">
    <property type="entry name" value="Methyl-accepting chemotaxis protein (MCP) signaling domain"/>
    <property type="match status" value="1"/>
</dbReference>
<dbReference type="Gene3D" id="1.10.287.950">
    <property type="entry name" value="Methyl-accepting chemotaxis protein"/>
    <property type="match status" value="1"/>
</dbReference>
<dbReference type="PANTHER" id="PTHR32089:SF112">
    <property type="entry name" value="LYSOZYME-LIKE PROTEIN-RELATED"/>
    <property type="match status" value="1"/>
</dbReference>
<dbReference type="CDD" id="cd06225">
    <property type="entry name" value="HAMP"/>
    <property type="match status" value="1"/>
</dbReference>
<keyword evidence="7 9" id="KW-0807">Transducer</keyword>
<dbReference type="PANTHER" id="PTHR32089">
    <property type="entry name" value="METHYL-ACCEPTING CHEMOTAXIS PROTEIN MCPB"/>
    <property type="match status" value="1"/>
</dbReference>
<organism evidence="13 15">
    <name type="scientific">Iodobacter fluviatilis</name>
    <dbReference type="NCBI Taxonomy" id="537"/>
    <lineage>
        <taxon>Bacteria</taxon>
        <taxon>Pseudomonadati</taxon>
        <taxon>Pseudomonadota</taxon>
        <taxon>Betaproteobacteria</taxon>
        <taxon>Neisseriales</taxon>
        <taxon>Chitinibacteraceae</taxon>
        <taxon>Iodobacter</taxon>
    </lineage>
</organism>
<evidence type="ECO:0000313" key="14">
    <source>
        <dbReference type="EMBL" id="TCU90584.1"/>
    </source>
</evidence>
<dbReference type="SUPFAM" id="SSF103190">
    <property type="entry name" value="Sensory domain-like"/>
    <property type="match status" value="1"/>
</dbReference>
<dbReference type="PRINTS" id="PR00260">
    <property type="entry name" value="CHEMTRNSDUCR"/>
</dbReference>
<dbReference type="PROSITE" id="PS50885">
    <property type="entry name" value="HAMP"/>
    <property type="match status" value="1"/>
</dbReference>
<comment type="similarity">
    <text evidence="8">Belongs to the methyl-accepting chemotaxis (MCP) protein family.</text>
</comment>
<dbReference type="Pfam" id="PF00672">
    <property type="entry name" value="HAMP"/>
    <property type="match status" value="1"/>
</dbReference>
<keyword evidence="3" id="KW-0145">Chemotaxis</keyword>
<evidence type="ECO:0000256" key="1">
    <source>
        <dbReference type="ARBA" id="ARBA00004651"/>
    </source>
</evidence>
<feature type="transmembrane region" description="Helical" evidence="10">
    <location>
        <begin position="275"/>
        <end position="298"/>
    </location>
</feature>
<dbReference type="InterPro" id="IPR004090">
    <property type="entry name" value="Chemotax_Me-accpt_rcpt"/>
</dbReference>
<dbReference type="EMBL" id="SMBT01000001">
    <property type="protein sequence ID" value="TCU90584.1"/>
    <property type="molecule type" value="Genomic_DNA"/>
</dbReference>
<feature type="domain" description="Methyl-accepting transducer" evidence="11">
    <location>
        <begin position="358"/>
        <end position="594"/>
    </location>
</feature>
<evidence type="ECO:0000259" key="12">
    <source>
        <dbReference type="PROSITE" id="PS50885"/>
    </source>
</evidence>
<dbReference type="Proteomes" id="UP000295794">
    <property type="component" value="Unassembled WGS sequence"/>
</dbReference>
<dbReference type="PROSITE" id="PS51257">
    <property type="entry name" value="PROKAR_LIPOPROTEIN"/>
    <property type="match status" value="1"/>
</dbReference>
<dbReference type="CDD" id="cd11386">
    <property type="entry name" value="MCP_signal"/>
    <property type="match status" value="1"/>
</dbReference>
<sequence length="630" mass="67758">MMHSIRSKITLLIALSMLIATISITVIACLNIRSHTYAEAEREIDSVAAGQTAFISGWLESHKRIITATLRHSGEENISYYLQQLAEAGGYNVIYEGNGSSKDMLYSVPGRSKPSAEYNPAARPWFIEAKAANGVIISGPYPDSEPASKGQLVITFAQKAKDPNMVIGGDILITDLVKSTLATKLAGKGHVFLTTKDGKIIAYPKTGFDLKPISDLIPGLTDSEFSARLSGGKHASVFAIDGEDYLIELSPVAGSDWVLGVALDKAEIDAPLHRLVWVIISALCVVLLVVILFCTAYLRRLLAGLLQIRDAMLDISQGEADLTRRIPSKGHDEVAETAQAFNHFIERLNTLFIALRHEAIELTGGVGEVSNSVLRLASDSHHLADISSANAAAIEEVSVSISHIADAARETDDLVKAAALASQHGSENVLKISREMAHTRQSVGDLSSLLASLEHRSQDISKITNVIRDIADQTNLLALNAAIEAARAGEEGRGFAVVADEVRKLAERTGKATMEISQMISDILGETGRAVGNMQTTVKAVDTSSALTQTASEQMQQIGDSMQQVMERISEIALSTGEQHNATTAMAQSTESINGQILDSDAALQSSMRTLKTLDELAKEMQSAFNRFKL</sequence>
<evidence type="ECO:0000259" key="11">
    <source>
        <dbReference type="PROSITE" id="PS50111"/>
    </source>
</evidence>
<dbReference type="GO" id="GO:0005886">
    <property type="term" value="C:plasma membrane"/>
    <property type="evidence" value="ECO:0007669"/>
    <property type="project" value="UniProtKB-SubCell"/>
</dbReference>
<name>A0A377Q700_9NEIS</name>
<comment type="subcellular location">
    <subcellularLocation>
        <location evidence="1">Cell membrane</location>
        <topology evidence="1">Multi-pass membrane protein</topology>
    </subcellularLocation>
</comment>
<evidence type="ECO:0000256" key="7">
    <source>
        <dbReference type="ARBA" id="ARBA00023224"/>
    </source>
</evidence>
<dbReference type="InterPro" id="IPR033479">
    <property type="entry name" value="dCache_1"/>
</dbReference>
<dbReference type="AlphaFoldDB" id="A0A377Q700"/>
<keyword evidence="6 10" id="KW-0472">Membrane</keyword>
<reference evidence="14 16" key="2">
    <citation type="submission" date="2019-03" db="EMBL/GenBank/DDBJ databases">
        <title>Genomic Encyclopedia of Type Strains, Phase IV (KMG-IV): sequencing the most valuable type-strain genomes for metagenomic binning, comparative biology and taxonomic classification.</title>
        <authorList>
            <person name="Goeker M."/>
        </authorList>
    </citation>
    <scope>NUCLEOTIDE SEQUENCE [LARGE SCALE GENOMIC DNA]</scope>
    <source>
        <strain evidence="14 16">DSM 3764</strain>
    </source>
</reference>
<dbReference type="GO" id="GO:0007165">
    <property type="term" value="P:signal transduction"/>
    <property type="evidence" value="ECO:0007669"/>
    <property type="project" value="UniProtKB-KW"/>
</dbReference>
<dbReference type="InterPro" id="IPR029151">
    <property type="entry name" value="Sensor-like_sf"/>
</dbReference>
<keyword evidence="5 10" id="KW-1133">Transmembrane helix</keyword>
<dbReference type="Pfam" id="PF02743">
    <property type="entry name" value="dCache_1"/>
    <property type="match status" value="1"/>
</dbReference>
<evidence type="ECO:0000256" key="6">
    <source>
        <dbReference type="ARBA" id="ARBA00023136"/>
    </source>
</evidence>
<evidence type="ECO:0000256" key="3">
    <source>
        <dbReference type="ARBA" id="ARBA00022500"/>
    </source>
</evidence>
<evidence type="ECO:0000256" key="9">
    <source>
        <dbReference type="PROSITE-ProRule" id="PRU00284"/>
    </source>
</evidence>
<accession>A0A377Q700</accession>
<dbReference type="Gene3D" id="3.30.450.20">
    <property type="entry name" value="PAS domain"/>
    <property type="match status" value="2"/>
</dbReference>
<evidence type="ECO:0000313" key="15">
    <source>
        <dbReference type="Proteomes" id="UP000255108"/>
    </source>
</evidence>
<dbReference type="InterPro" id="IPR004089">
    <property type="entry name" value="MCPsignal_dom"/>
</dbReference>
<keyword evidence="4 10" id="KW-0812">Transmembrane</keyword>
<dbReference type="FunFam" id="1.10.287.950:FF:000001">
    <property type="entry name" value="Methyl-accepting chemotaxis sensory transducer"/>
    <property type="match status" value="1"/>
</dbReference>
<evidence type="ECO:0000313" key="13">
    <source>
        <dbReference type="EMBL" id="STQ89611.1"/>
    </source>
</evidence>
<proteinExistence type="inferred from homology"/>